<reference evidence="1 2" key="1">
    <citation type="submission" date="2020-07" db="EMBL/GenBank/DDBJ databases">
        <title>Genomic Encyclopedia of Type Strains, Phase IV (KMG-V): Genome sequencing to study the core and pangenomes of soil and plant-associated prokaryotes.</title>
        <authorList>
            <person name="Whitman W."/>
        </authorList>
    </citation>
    <scope>NUCLEOTIDE SEQUENCE [LARGE SCALE GENOMIC DNA]</scope>
    <source>
        <strain evidence="1 2">SAS40</strain>
    </source>
</reference>
<name>A0A7Y9ITH8_9BURK</name>
<evidence type="ECO:0000313" key="1">
    <source>
        <dbReference type="EMBL" id="NYE82805.1"/>
    </source>
</evidence>
<dbReference type="AlphaFoldDB" id="A0A7Y9ITH8"/>
<keyword evidence="2" id="KW-1185">Reference proteome</keyword>
<gene>
    <name evidence="1" type="ORF">FHW18_002076</name>
</gene>
<dbReference type="RefSeq" id="WP_179585972.1">
    <property type="nucleotide sequence ID" value="NZ_JACBYR010000001.1"/>
</dbReference>
<protein>
    <submittedName>
        <fullName evidence="1">Spermidine/putrescine-binding protein</fullName>
    </submittedName>
</protein>
<organism evidence="1 2">
    <name type="scientific">Pigmentiphaga litoralis</name>
    <dbReference type="NCBI Taxonomy" id="516702"/>
    <lineage>
        <taxon>Bacteria</taxon>
        <taxon>Pseudomonadati</taxon>
        <taxon>Pseudomonadota</taxon>
        <taxon>Betaproteobacteria</taxon>
        <taxon>Burkholderiales</taxon>
        <taxon>Alcaligenaceae</taxon>
        <taxon>Pigmentiphaga</taxon>
    </lineage>
</organism>
<proteinExistence type="predicted"/>
<dbReference type="Proteomes" id="UP000542125">
    <property type="component" value="Unassembled WGS sequence"/>
</dbReference>
<comment type="caution">
    <text evidence="1">The sequence shown here is derived from an EMBL/GenBank/DDBJ whole genome shotgun (WGS) entry which is preliminary data.</text>
</comment>
<accession>A0A7Y9ITH8</accession>
<evidence type="ECO:0000313" key="2">
    <source>
        <dbReference type="Proteomes" id="UP000542125"/>
    </source>
</evidence>
<sequence>MSYTVTLQDFPDIPANVREQAERRYAKTLERAMGGVDEIGPALKAWMTAEDSSEGDLSDHEKALAVRWQKAAARAQQEGFNGLGEAQEAYFEVRLARH</sequence>
<dbReference type="EMBL" id="JACBYR010000001">
    <property type="protein sequence ID" value="NYE82805.1"/>
    <property type="molecule type" value="Genomic_DNA"/>
</dbReference>